<sequence length="190" mass="21753">MARFYMYGSENGLQADFELCSRAHEDELTDPADWCAEQRFMHDWFNRNAVDGFLPKSVPIDGLFALVGYIHKIEISVERDDFRYRIYGERIAYAANCPMQGRWVSEFAPIVAKMFLKIYRDLRDNPRFYVGVTRYEGEGLRTPAYYRAIVPVGNTETGTQGFITLDLPEDKQGMLVPAATPETAVARASR</sequence>
<reference evidence="1 2" key="1">
    <citation type="submission" date="2020-04" db="EMBL/GenBank/DDBJ databases">
        <title>Rhodospirillaceae bacterium KN72 isolated from deep sea.</title>
        <authorList>
            <person name="Zhang D.-C."/>
        </authorList>
    </citation>
    <scope>NUCLEOTIDE SEQUENCE [LARGE SCALE GENOMIC DNA]</scope>
    <source>
        <strain evidence="1 2">KN72</strain>
    </source>
</reference>
<gene>
    <name evidence="1" type="ORF">HH303_04960</name>
</gene>
<dbReference type="RefSeq" id="WP_169624059.1">
    <property type="nucleotide sequence ID" value="NZ_JABBNT010000001.1"/>
</dbReference>
<name>A0A7Y0DYA5_9PROT</name>
<evidence type="ECO:0000313" key="1">
    <source>
        <dbReference type="EMBL" id="NMM43815.1"/>
    </source>
</evidence>
<dbReference type="Proteomes" id="UP000539372">
    <property type="component" value="Unassembled WGS sequence"/>
</dbReference>
<comment type="caution">
    <text evidence="1">The sequence shown here is derived from an EMBL/GenBank/DDBJ whole genome shotgun (WGS) entry which is preliminary data.</text>
</comment>
<dbReference type="AlphaFoldDB" id="A0A7Y0DYA5"/>
<organism evidence="1 2">
    <name type="scientific">Pacificispira spongiicola</name>
    <dbReference type="NCBI Taxonomy" id="2729598"/>
    <lineage>
        <taxon>Bacteria</taxon>
        <taxon>Pseudomonadati</taxon>
        <taxon>Pseudomonadota</taxon>
        <taxon>Alphaproteobacteria</taxon>
        <taxon>Rhodospirillales</taxon>
        <taxon>Rhodospirillaceae</taxon>
        <taxon>Pacificispira</taxon>
    </lineage>
</organism>
<proteinExistence type="predicted"/>
<evidence type="ECO:0000313" key="2">
    <source>
        <dbReference type="Proteomes" id="UP000539372"/>
    </source>
</evidence>
<protein>
    <recommendedName>
        <fullName evidence="3">PAS domain-containing protein</fullName>
    </recommendedName>
</protein>
<keyword evidence="2" id="KW-1185">Reference proteome</keyword>
<accession>A0A7Y0DYA5</accession>
<dbReference type="EMBL" id="JABBNT010000001">
    <property type="protein sequence ID" value="NMM43815.1"/>
    <property type="molecule type" value="Genomic_DNA"/>
</dbReference>
<evidence type="ECO:0008006" key="3">
    <source>
        <dbReference type="Google" id="ProtNLM"/>
    </source>
</evidence>